<organism evidence="1 2">
    <name type="scientific">Taklimakanibacter albus</name>
    <dbReference type="NCBI Taxonomy" id="2800327"/>
    <lineage>
        <taxon>Bacteria</taxon>
        <taxon>Pseudomonadati</taxon>
        <taxon>Pseudomonadota</taxon>
        <taxon>Alphaproteobacteria</taxon>
        <taxon>Hyphomicrobiales</taxon>
        <taxon>Aestuariivirgaceae</taxon>
        <taxon>Taklimakanibacter</taxon>
    </lineage>
</organism>
<evidence type="ECO:0000313" key="2">
    <source>
        <dbReference type="Proteomes" id="UP000616151"/>
    </source>
</evidence>
<name>A0ACC5R6I5_9HYPH</name>
<dbReference type="EMBL" id="JAENHL010000007">
    <property type="protein sequence ID" value="MBK1868280.1"/>
    <property type="molecule type" value="Genomic_DNA"/>
</dbReference>
<sequence>MTILKGKILTCLAAFAIAQEAQKAGASSGSFPCPGCSQPLAWSAAPGNGHLWGQCKTENCVRFMQ</sequence>
<gene>
    <name evidence="1" type="ORF">JHL16_18145</name>
</gene>
<dbReference type="Proteomes" id="UP000616151">
    <property type="component" value="Unassembled WGS sequence"/>
</dbReference>
<comment type="caution">
    <text evidence="1">The sequence shown here is derived from an EMBL/GenBank/DDBJ whole genome shotgun (WGS) entry which is preliminary data.</text>
</comment>
<proteinExistence type="predicted"/>
<protein>
    <submittedName>
        <fullName evidence="1">Uncharacterized protein</fullName>
    </submittedName>
</protein>
<accession>A0ACC5R6I5</accession>
<evidence type="ECO:0000313" key="1">
    <source>
        <dbReference type="EMBL" id="MBK1868280.1"/>
    </source>
</evidence>
<reference evidence="1" key="1">
    <citation type="submission" date="2021-01" db="EMBL/GenBank/DDBJ databases">
        <authorList>
            <person name="Sun Q."/>
        </authorList>
    </citation>
    <scope>NUCLEOTIDE SEQUENCE</scope>
    <source>
        <strain evidence="1">YIM B02566</strain>
    </source>
</reference>
<keyword evidence="2" id="KW-1185">Reference proteome</keyword>